<comment type="caution">
    <text evidence="1">The sequence shown here is derived from an EMBL/GenBank/DDBJ whole genome shotgun (WGS) entry which is preliminary data.</text>
</comment>
<sequence>MKKIFSVLVVIAFILFSCEKDDICDPATPTTPRLVIKFYDFNSQSLPKRIANLKIVGEGMNYNNPVLTSNGSQFWNDTLVYIPLKTNLDVSKFRFIRFAQDTILANAQVDTLEFNYSRRDEYVSRACGFKTIFDLNGGQADPFILNNDENATLGNWIRNIRIEETNINDENETHINIYFL</sequence>
<evidence type="ECO:0008006" key="3">
    <source>
        <dbReference type="Google" id="ProtNLM"/>
    </source>
</evidence>
<gene>
    <name evidence="1" type="ORF">J2X31_002416</name>
</gene>
<evidence type="ECO:0000313" key="1">
    <source>
        <dbReference type="EMBL" id="MDR6968393.1"/>
    </source>
</evidence>
<name>A0ABU1TRB5_9FLAO</name>
<proteinExistence type="predicted"/>
<evidence type="ECO:0000313" key="2">
    <source>
        <dbReference type="Proteomes" id="UP001255185"/>
    </source>
</evidence>
<dbReference type="RefSeq" id="WP_310026953.1">
    <property type="nucleotide sequence ID" value="NZ_JAVDVI010000010.1"/>
</dbReference>
<reference evidence="1 2" key="1">
    <citation type="submission" date="2023-07" db="EMBL/GenBank/DDBJ databases">
        <title>Sorghum-associated microbial communities from plants grown in Nebraska, USA.</title>
        <authorList>
            <person name="Schachtman D."/>
        </authorList>
    </citation>
    <scope>NUCLEOTIDE SEQUENCE [LARGE SCALE GENOMIC DNA]</scope>
    <source>
        <strain evidence="1 2">3773</strain>
    </source>
</reference>
<organism evidence="1 2">
    <name type="scientific">Flavobacterium arsenatis</name>
    <dbReference type="NCBI Taxonomy" id="1484332"/>
    <lineage>
        <taxon>Bacteria</taxon>
        <taxon>Pseudomonadati</taxon>
        <taxon>Bacteroidota</taxon>
        <taxon>Flavobacteriia</taxon>
        <taxon>Flavobacteriales</taxon>
        <taxon>Flavobacteriaceae</taxon>
        <taxon>Flavobacterium</taxon>
    </lineage>
</organism>
<accession>A0ABU1TRB5</accession>
<dbReference type="EMBL" id="JAVDVI010000010">
    <property type="protein sequence ID" value="MDR6968393.1"/>
    <property type="molecule type" value="Genomic_DNA"/>
</dbReference>
<protein>
    <recommendedName>
        <fullName evidence="3">Lipoprotein</fullName>
    </recommendedName>
</protein>
<dbReference type="Proteomes" id="UP001255185">
    <property type="component" value="Unassembled WGS sequence"/>
</dbReference>
<keyword evidence="2" id="KW-1185">Reference proteome</keyword>
<dbReference type="Pfam" id="PF20050">
    <property type="entry name" value="DUF6452"/>
    <property type="match status" value="1"/>
</dbReference>
<dbReference type="InterPro" id="IPR045607">
    <property type="entry name" value="DUF6452"/>
</dbReference>
<dbReference type="PROSITE" id="PS51257">
    <property type="entry name" value="PROKAR_LIPOPROTEIN"/>
    <property type="match status" value="1"/>
</dbReference>